<dbReference type="AlphaFoldDB" id="A0A0C1MSP3"/>
<dbReference type="GO" id="GO:0009977">
    <property type="term" value="F:proton motive force dependent protein transmembrane transporter activity"/>
    <property type="evidence" value="ECO:0007669"/>
    <property type="project" value="TreeGrafter"/>
</dbReference>
<dbReference type="PATRIC" id="fig|86105.3.peg.1245"/>
<feature type="transmembrane region" description="Helical" evidence="5">
    <location>
        <begin position="119"/>
        <end position="141"/>
    </location>
</feature>
<feature type="transmembrane region" description="Helical" evidence="5">
    <location>
        <begin position="83"/>
        <end position="107"/>
    </location>
</feature>
<keyword evidence="5" id="KW-0653">Protein transport</keyword>
<organism evidence="6 7">
    <name type="scientific">Candidatus Jidaibacter acanthamoebae</name>
    <dbReference type="NCBI Taxonomy" id="86105"/>
    <lineage>
        <taxon>Bacteria</taxon>
        <taxon>Pseudomonadati</taxon>
        <taxon>Pseudomonadota</taxon>
        <taxon>Alphaproteobacteria</taxon>
        <taxon>Rickettsiales</taxon>
        <taxon>Candidatus Midichloriaceae</taxon>
        <taxon>Candidatus Jidaibacter</taxon>
    </lineage>
</organism>
<dbReference type="GO" id="GO:0043953">
    <property type="term" value="P:protein transport by the Tat complex"/>
    <property type="evidence" value="ECO:0007669"/>
    <property type="project" value="UniProtKB-UniRule"/>
</dbReference>
<proteinExistence type="inferred from homology"/>
<dbReference type="Proteomes" id="UP000031258">
    <property type="component" value="Unassembled WGS sequence"/>
</dbReference>
<dbReference type="GO" id="GO:0065002">
    <property type="term" value="P:intracellular protein transmembrane transport"/>
    <property type="evidence" value="ECO:0007669"/>
    <property type="project" value="TreeGrafter"/>
</dbReference>
<dbReference type="PANTHER" id="PTHR30371">
    <property type="entry name" value="SEC-INDEPENDENT PROTEIN TRANSLOCASE PROTEIN TATC"/>
    <property type="match status" value="1"/>
</dbReference>
<evidence type="ECO:0000256" key="2">
    <source>
        <dbReference type="ARBA" id="ARBA00022692"/>
    </source>
</evidence>
<sequence length="257" mass="29793">MPMIKNSEQSEREFEKNNFNYHFVELKTRLFLCVITFIFFALISYYFSEQIYGFLTKPLLEIYSPKAGRRLIFTNLTEAFFTYFKVACYSGFIFSFPFIAFQLYFFVAPGLYRKEKWTLIPILLFIPVLFFLGAATVYYFVIPMAWKFFLSFENLNSTEYLPVMLEAKISDYLDLTLEMIIGFGIAFQLPVIALLLAKAKVLKGSWLADKRKYAVVAIFIVAAILTPPDVISQVLLAIPLLLLYEISIVICKVIEKV</sequence>
<dbReference type="NCBIfam" id="TIGR00945">
    <property type="entry name" value="tatC"/>
    <property type="match status" value="1"/>
</dbReference>
<keyword evidence="5" id="KW-0813">Transport</keyword>
<dbReference type="HAMAP" id="MF_00902">
    <property type="entry name" value="TatC"/>
    <property type="match status" value="1"/>
</dbReference>
<dbReference type="Pfam" id="PF00902">
    <property type="entry name" value="TatC"/>
    <property type="match status" value="1"/>
</dbReference>
<dbReference type="EMBL" id="JSWE01000124">
    <property type="protein sequence ID" value="KIE05077.1"/>
    <property type="molecule type" value="Genomic_DNA"/>
</dbReference>
<keyword evidence="4 5" id="KW-0472">Membrane</keyword>
<keyword evidence="5" id="KW-1003">Cell membrane</keyword>
<dbReference type="PANTHER" id="PTHR30371:SF0">
    <property type="entry name" value="SEC-INDEPENDENT PROTEIN TRANSLOCASE PROTEIN TATC, CHLOROPLASTIC-RELATED"/>
    <property type="match status" value="1"/>
</dbReference>
<keyword evidence="5" id="KW-0811">Translocation</keyword>
<evidence type="ECO:0000313" key="7">
    <source>
        <dbReference type="Proteomes" id="UP000031258"/>
    </source>
</evidence>
<comment type="caution">
    <text evidence="6">The sequence shown here is derived from an EMBL/GenBank/DDBJ whole genome shotgun (WGS) entry which is preliminary data.</text>
</comment>
<feature type="transmembrane region" description="Helical" evidence="5">
    <location>
        <begin position="30"/>
        <end position="48"/>
    </location>
</feature>
<feature type="transmembrane region" description="Helical" evidence="5">
    <location>
        <begin position="211"/>
        <end position="228"/>
    </location>
</feature>
<evidence type="ECO:0000256" key="4">
    <source>
        <dbReference type="ARBA" id="ARBA00023136"/>
    </source>
</evidence>
<dbReference type="PRINTS" id="PR01840">
    <property type="entry name" value="TATCFAMILY"/>
</dbReference>
<comment type="function">
    <text evidence="5">Part of the twin-arginine translocation (Tat) system that transports large folded proteins containing a characteristic twin-arginine motif in their signal peptide across membranes. Together with TatB, TatC is part of a receptor directly interacting with Tat signal peptides.</text>
</comment>
<reference evidence="6 7" key="1">
    <citation type="submission" date="2014-11" db="EMBL/GenBank/DDBJ databases">
        <title>A Rickettsiales Symbiont of Amoebae With Ancient Features.</title>
        <authorList>
            <person name="Schulz F."/>
            <person name="Martijn J."/>
            <person name="Wascher F."/>
            <person name="Kostanjsek R."/>
            <person name="Ettema T.J."/>
            <person name="Horn M."/>
        </authorList>
    </citation>
    <scope>NUCLEOTIDE SEQUENCE [LARGE SCALE GENOMIC DNA]</scope>
    <source>
        <strain evidence="6 7">UWC36</strain>
    </source>
</reference>
<dbReference type="STRING" id="86105.NF27_EY01730"/>
<keyword evidence="3 5" id="KW-1133">Transmembrane helix</keyword>
<evidence type="ECO:0000256" key="3">
    <source>
        <dbReference type="ARBA" id="ARBA00022989"/>
    </source>
</evidence>
<evidence type="ECO:0000256" key="1">
    <source>
        <dbReference type="ARBA" id="ARBA00004141"/>
    </source>
</evidence>
<keyword evidence="2 5" id="KW-0812">Transmembrane</keyword>
<comment type="subcellular location">
    <subcellularLocation>
        <location evidence="5">Cell membrane</location>
        <topology evidence="5">Multi-pass membrane protein</topology>
    </subcellularLocation>
    <subcellularLocation>
        <location evidence="1">Membrane</location>
        <topology evidence="1">Multi-pass membrane protein</topology>
    </subcellularLocation>
</comment>
<evidence type="ECO:0000256" key="5">
    <source>
        <dbReference type="HAMAP-Rule" id="MF_00902"/>
    </source>
</evidence>
<protein>
    <recommendedName>
        <fullName evidence="5">Sec-independent protein translocase protein TatC</fullName>
    </recommendedName>
</protein>
<name>A0A0C1MSP3_9RICK</name>
<gene>
    <name evidence="6" type="primary">tatC_2</name>
    <name evidence="5" type="synonym">tatC</name>
    <name evidence="6" type="ORF">NF27_EY01730</name>
</gene>
<keyword evidence="7" id="KW-1185">Reference proteome</keyword>
<dbReference type="GO" id="GO:0033281">
    <property type="term" value="C:TAT protein transport complex"/>
    <property type="evidence" value="ECO:0007669"/>
    <property type="project" value="UniProtKB-UniRule"/>
</dbReference>
<feature type="transmembrane region" description="Helical" evidence="5">
    <location>
        <begin position="179"/>
        <end position="199"/>
    </location>
</feature>
<comment type="subunit">
    <text evidence="5">The Tat system comprises two distinct complexes: a TatABC complex, containing multiple copies of TatA, TatB and TatC subunits, and a separate TatA complex, containing only TatA subunits. Substrates initially bind to the TatABC complex, which probably triggers association of the separate TatA complex to form the active translocon.</text>
</comment>
<accession>A0A0C1MSP3</accession>
<comment type="similarity">
    <text evidence="5">Belongs to the TatC family.</text>
</comment>
<dbReference type="InterPro" id="IPR002033">
    <property type="entry name" value="TatC"/>
</dbReference>
<comment type="caution">
    <text evidence="5">Lacks conserved residue(s) required for the propagation of feature annotation.</text>
</comment>
<evidence type="ECO:0000313" key="6">
    <source>
        <dbReference type="EMBL" id="KIE05077.1"/>
    </source>
</evidence>